<dbReference type="InterPro" id="IPR038375">
    <property type="entry name" value="NDUFAF7_sf"/>
</dbReference>
<dbReference type="GO" id="GO:0032259">
    <property type="term" value="P:methylation"/>
    <property type="evidence" value="ECO:0007669"/>
    <property type="project" value="UniProtKB-KW"/>
</dbReference>
<protein>
    <submittedName>
        <fullName evidence="3">SAM-dependent MidA family methyltransferase</fullName>
    </submittedName>
</protein>
<dbReference type="InterPro" id="IPR029063">
    <property type="entry name" value="SAM-dependent_MTases_sf"/>
</dbReference>
<dbReference type="PANTHER" id="PTHR12049">
    <property type="entry name" value="PROTEIN ARGININE METHYLTRANSFERASE NDUFAF7, MITOCHONDRIAL"/>
    <property type="match status" value="1"/>
</dbReference>
<comment type="caution">
    <text evidence="3">The sequence shown here is derived from an EMBL/GenBank/DDBJ whole genome shotgun (WGS) entry which is preliminary data.</text>
</comment>
<dbReference type="GO" id="GO:0035243">
    <property type="term" value="F:protein-arginine omega-N symmetric methyltransferase activity"/>
    <property type="evidence" value="ECO:0007669"/>
    <property type="project" value="TreeGrafter"/>
</dbReference>
<dbReference type="PANTHER" id="PTHR12049:SF7">
    <property type="entry name" value="PROTEIN ARGININE METHYLTRANSFERASE NDUFAF7, MITOCHONDRIAL"/>
    <property type="match status" value="1"/>
</dbReference>
<gene>
    <name evidence="3" type="ORF">BJY28_000405</name>
</gene>
<proteinExistence type="predicted"/>
<dbReference type="SUPFAM" id="SSF53335">
    <property type="entry name" value="S-adenosyl-L-methionine-dependent methyltransferases"/>
    <property type="match status" value="1"/>
</dbReference>
<name>A0A852WYM8_9MICO</name>
<dbReference type="AlphaFoldDB" id="A0A852WYM8"/>
<dbReference type="EMBL" id="JACBZX010000001">
    <property type="protein sequence ID" value="NYG35936.1"/>
    <property type="molecule type" value="Genomic_DNA"/>
</dbReference>
<sequence length="319" mass="33911">MRSWQQAWHDSLYGPDGFYRAAGGPAAHFTTSTHGERGHVLAAALLGLAREVGAGTIVDLGAGRGELLTALASAAPDLRLTGVDVVERPGSLPERVVWHRSPGGAELPDLPGAATDDALVVAHEWLDVVPCPVAEVDVEGALREVHIDDDGRETLGEPLTGGDREWAGRWWPTTTPGARVEVGRARDDAWAEMLDTWRPAAAVAIDYGHTRATRPEGGSLVGYRAGRQVPPVSDGRADLTAHVAVDSLPQHRRLDQAEAVRRWVPQAAPPDPGLARTDPAVYLRAVSARSARTALVQGPAGGFSWVIWCPTWSPSPPVG</sequence>
<evidence type="ECO:0000313" key="3">
    <source>
        <dbReference type="EMBL" id="NYG35936.1"/>
    </source>
</evidence>
<dbReference type="InterPro" id="IPR003788">
    <property type="entry name" value="NDUFAF7"/>
</dbReference>
<evidence type="ECO:0000313" key="4">
    <source>
        <dbReference type="Proteomes" id="UP000592181"/>
    </source>
</evidence>
<keyword evidence="2 3" id="KW-0808">Transferase</keyword>
<organism evidence="3 4">
    <name type="scientific">Janibacter alkaliphilus</name>
    <dbReference type="NCBI Taxonomy" id="1069963"/>
    <lineage>
        <taxon>Bacteria</taxon>
        <taxon>Bacillati</taxon>
        <taxon>Actinomycetota</taxon>
        <taxon>Actinomycetes</taxon>
        <taxon>Micrococcales</taxon>
        <taxon>Intrasporangiaceae</taxon>
        <taxon>Janibacter</taxon>
    </lineage>
</organism>
<dbReference type="Pfam" id="PF02636">
    <property type="entry name" value="Methyltransf_28"/>
    <property type="match status" value="1"/>
</dbReference>
<keyword evidence="1 3" id="KW-0489">Methyltransferase</keyword>
<evidence type="ECO:0000256" key="2">
    <source>
        <dbReference type="ARBA" id="ARBA00022679"/>
    </source>
</evidence>
<reference evidence="3 4" key="1">
    <citation type="submission" date="2020-07" db="EMBL/GenBank/DDBJ databases">
        <title>Sequencing the genomes of 1000 actinobacteria strains.</title>
        <authorList>
            <person name="Klenk H.-P."/>
        </authorList>
    </citation>
    <scope>NUCLEOTIDE SEQUENCE [LARGE SCALE GENOMIC DNA]</scope>
    <source>
        <strain evidence="3 4">DSM 24723</strain>
    </source>
</reference>
<dbReference type="Gene3D" id="3.40.50.12710">
    <property type="match status" value="1"/>
</dbReference>
<accession>A0A852WYM8</accession>
<evidence type="ECO:0000256" key="1">
    <source>
        <dbReference type="ARBA" id="ARBA00022603"/>
    </source>
</evidence>
<dbReference type="RefSeq" id="WP_179461521.1">
    <property type="nucleotide sequence ID" value="NZ_JACBZX010000001.1"/>
</dbReference>
<keyword evidence="4" id="KW-1185">Reference proteome</keyword>
<dbReference type="Proteomes" id="UP000592181">
    <property type="component" value="Unassembled WGS sequence"/>
</dbReference>